<evidence type="ECO:0000259" key="3">
    <source>
        <dbReference type="PROSITE" id="PS01124"/>
    </source>
</evidence>
<gene>
    <name evidence="4" type="ORF">OBE_02925</name>
</gene>
<dbReference type="Gene3D" id="1.10.10.60">
    <property type="entry name" value="Homeodomain-like"/>
    <property type="match status" value="1"/>
</dbReference>
<organism evidence="4">
    <name type="scientific">human gut metagenome</name>
    <dbReference type="NCBI Taxonomy" id="408170"/>
    <lineage>
        <taxon>unclassified sequences</taxon>
        <taxon>metagenomes</taxon>
        <taxon>organismal metagenomes</taxon>
    </lineage>
</organism>
<keyword evidence="2" id="KW-0804">Transcription</keyword>
<proteinExistence type="predicted"/>
<feature type="domain" description="HTH araC/xylS-type" evidence="3">
    <location>
        <begin position="1"/>
        <end position="33"/>
    </location>
</feature>
<accession>K1TGY5</accession>
<dbReference type="PROSITE" id="PS01124">
    <property type="entry name" value="HTH_ARAC_FAMILY_2"/>
    <property type="match status" value="1"/>
</dbReference>
<feature type="non-terminal residue" evidence="4">
    <location>
        <position position="1"/>
    </location>
</feature>
<dbReference type="AlphaFoldDB" id="K1TGY5"/>
<comment type="caution">
    <text evidence="4">The sequence shown here is derived from an EMBL/GenBank/DDBJ whole genome shotgun (WGS) entry which is preliminary data.</text>
</comment>
<keyword evidence="1" id="KW-0805">Transcription regulation</keyword>
<dbReference type="InterPro" id="IPR009057">
    <property type="entry name" value="Homeodomain-like_sf"/>
</dbReference>
<evidence type="ECO:0000256" key="1">
    <source>
        <dbReference type="ARBA" id="ARBA00023015"/>
    </source>
</evidence>
<name>K1TGY5_9ZZZZ</name>
<dbReference type="GO" id="GO:0003700">
    <property type="term" value="F:DNA-binding transcription factor activity"/>
    <property type="evidence" value="ECO:0007669"/>
    <property type="project" value="InterPro"/>
</dbReference>
<dbReference type="GO" id="GO:0043565">
    <property type="term" value="F:sequence-specific DNA binding"/>
    <property type="evidence" value="ECO:0007669"/>
    <property type="project" value="InterPro"/>
</dbReference>
<reference evidence="4" key="1">
    <citation type="journal article" date="2013" name="Environ. Microbiol.">
        <title>Microbiota from the distal guts of lean and obese adolescents exhibit partial functional redundancy besides clear differences in community structure.</title>
        <authorList>
            <person name="Ferrer M."/>
            <person name="Ruiz A."/>
            <person name="Lanza F."/>
            <person name="Haange S.B."/>
            <person name="Oberbach A."/>
            <person name="Till H."/>
            <person name="Bargiela R."/>
            <person name="Campoy C."/>
            <person name="Segura M.T."/>
            <person name="Richter M."/>
            <person name="von Bergen M."/>
            <person name="Seifert J."/>
            <person name="Suarez A."/>
        </authorList>
    </citation>
    <scope>NUCLEOTIDE SEQUENCE</scope>
</reference>
<evidence type="ECO:0000256" key="2">
    <source>
        <dbReference type="ARBA" id="ARBA00023163"/>
    </source>
</evidence>
<dbReference type="InterPro" id="IPR018060">
    <property type="entry name" value="HTH_AraC"/>
</dbReference>
<sequence>TEVYLMYGFKDYSSFFRAFKKEYGISPKEFREMNSVDVNEFTNKI</sequence>
<dbReference type="EMBL" id="AJWZ01001929">
    <property type="protein sequence ID" value="EKC72367.1"/>
    <property type="molecule type" value="Genomic_DNA"/>
</dbReference>
<dbReference type="Pfam" id="PF12833">
    <property type="entry name" value="HTH_18"/>
    <property type="match status" value="1"/>
</dbReference>
<dbReference type="SUPFAM" id="SSF46689">
    <property type="entry name" value="Homeodomain-like"/>
    <property type="match status" value="1"/>
</dbReference>
<evidence type="ECO:0000313" key="4">
    <source>
        <dbReference type="EMBL" id="EKC72367.1"/>
    </source>
</evidence>
<protein>
    <recommendedName>
        <fullName evidence="3">HTH araC/xylS-type domain-containing protein</fullName>
    </recommendedName>
</protein>